<keyword evidence="4" id="KW-1134">Transmembrane beta strand</keyword>
<keyword evidence="6" id="KW-0472">Membrane</keyword>
<keyword evidence="5" id="KW-0812">Transmembrane</keyword>
<evidence type="ECO:0000256" key="4">
    <source>
        <dbReference type="ARBA" id="ARBA00022452"/>
    </source>
</evidence>
<evidence type="ECO:0000256" key="7">
    <source>
        <dbReference type="ARBA" id="ARBA00023237"/>
    </source>
</evidence>
<dbReference type="EMBL" id="JABTCG010000003">
    <property type="protein sequence ID" value="MBD0851163.1"/>
    <property type="molecule type" value="Genomic_DNA"/>
</dbReference>
<dbReference type="Proteomes" id="UP000598350">
    <property type="component" value="Unassembled WGS sequence"/>
</dbReference>
<keyword evidence="3" id="KW-0813">Transport</keyword>
<comment type="caution">
    <text evidence="8">The sequence shown here is derived from an EMBL/GenBank/DDBJ whole genome shotgun (WGS) entry which is preliminary data.</text>
</comment>
<protein>
    <submittedName>
        <fullName evidence="8">TolC family protein</fullName>
    </submittedName>
</protein>
<accession>A0ABR7VCR8</accession>
<name>A0ABR7VCR8_9FLAO</name>
<keyword evidence="7" id="KW-0998">Cell outer membrane</keyword>
<organism evidence="8 9">
    <name type="scientific">Maribacter arenosus</name>
    <dbReference type="NCBI Taxonomy" id="1854708"/>
    <lineage>
        <taxon>Bacteria</taxon>
        <taxon>Pseudomonadati</taxon>
        <taxon>Bacteroidota</taxon>
        <taxon>Flavobacteriia</taxon>
        <taxon>Flavobacteriales</taxon>
        <taxon>Flavobacteriaceae</taxon>
        <taxon>Maribacter</taxon>
    </lineage>
</organism>
<dbReference type="PANTHER" id="PTHR30026:SF20">
    <property type="entry name" value="OUTER MEMBRANE PROTEIN TOLC"/>
    <property type="match status" value="1"/>
</dbReference>
<dbReference type="Pfam" id="PF02321">
    <property type="entry name" value="OEP"/>
    <property type="match status" value="1"/>
</dbReference>
<dbReference type="InterPro" id="IPR051906">
    <property type="entry name" value="TolC-like"/>
</dbReference>
<dbReference type="RefSeq" id="WP_188314279.1">
    <property type="nucleotide sequence ID" value="NZ_JABTCG010000003.1"/>
</dbReference>
<keyword evidence="9" id="KW-1185">Reference proteome</keyword>
<dbReference type="SUPFAM" id="SSF56954">
    <property type="entry name" value="Outer membrane efflux proteins (OEP)"/>
    <property type="match status" value="1"/>
</dbReference>
<proteinExistence type="inferred from homology"/>
<dbReference type="InterPro" id="IPR003423">
    <property type="entry name" value="OMP_efflux"/>
</dbReference>
<evidence type="ECO:0000256" key="6">
    <source>
        <dbReference type="ARBA" id="ARBA00023136"/>
    </source>
</evidence>
<evidence type="ECO:0000256" key="3">
    <source>
        <dbReference type="ARBA" id="ARBA00022448"/>
    </source>
</evidence>
<gene>
    <name evidence="8" type="ORF">HPE63_10820</name>
</gene>
<sequence length="458" mass="51971">MQINVPRLIILLIAFAWLWPSTTLAQQLDPVLRELIGKGLDNSHSVNIDNFNKDQAIVDQKLAKSVFLPKVTLNGSFTRLDDDISFDDDTQSLLIATQKLLIKESVGIPFNDPFPESIPLTSISNLQNKNILKSSMDVDWVLFSGLEASNALKASKHQEASLNFVGLAEKDKIALKIIETYDKLALVYASKRVLSSSEEYLNEQIYYVKKAIENGLATPIDRKKIELAQQQLATKQLEFDHNKTLLIEVLHQLTKESKERLSALTPSLIPFTTDDSLSGTEKRNEIKALEEAEKATLYKSKMEKSNFIPKLALKAHYEFIEDDLSLLDPKWYVGMGLKWNVFDGNQSRLKSKKSIIESKKYREQIEDADEMIALSIIKAELAYESSLQNTKMVQKEIELASDTYAMIDKQYKNDLASINDVLDALNDLEKANFKLQDSFFNQRRAVTEKLHAKGILTY</sequence>
<reference evidence="8 9" key="1">
    <citation type="submission" date="2020-05" db="EMBL/GenBank/DDBJ databases">
        <title>The draft genome sequence of Maribacter arenosus CAU 1321.</title>
        <authorList>
            <person name="Mu L."/>
        </authorList>
    </citation>
    <scope>NUCLEOTIDE SEQUENCE [LARGE SCALE GENOMIC DNA]</scope>
    <source>
        <strain evidence="8 9">CAU 1321</strain>
    </source>
</reference>
<evidence type="ECO:0000313" key="9">
    <source>
        <dbReference type="Proteomes" id="UP000598350"/>
    </source>
</evidence>
<evidence type="ECO:0000256" key="5">
    <source>
        <dbReference type="ARBA" id="ARBA00022692"/>
    </source>
</evidence>
<dbReference type="Gene3D" id="1.20.1600.10">
    <property type="entry name" value="Outer membrane efflux proteins (OEP)"/>
    <property type="match status" value="1"/>
</dbReference>
<evidence type="ECO:0000256" key="2">
    <source>
        <dbReference type="ARBA" id="ARBA00007613"/>
    </source>
</evidence>
<dbReference type="PANTHER" id="PTHR30026">
    <property type="entry name" value="OUTER MEMBRANE PROTEIN TOLC"/>
    <property type="match status" value="1"/>
</dbReference>
<comment type="subcellular location">
    <subcellularLocation>
        <location evidence="1">Cell outer membrane</location>
    </subcellularLocation>
</comment>
<evidence type="ECO:0000313" key="8">
    <source>
        <dbReference type="EMBL" id="MBD0851163.1"/>
    </source>
</evidence>
<evidence type="ECO:0000256" key="1">
    <source>
        <dbReference type="ARBA" id="ARBA00004442"/>
    </source>
</evidence>
<comment type="similarity">
    <text evidence="2">Belongs to the outer membrane factor (OMF) (TC 1.B.17) family.</text>
</comment>